<evidence type="ECO:0000256" key="1">
    <source>
        <dbReference type="SAM" id="MobiDB-lite"/>
    </source>
</evidence>
<comment type="caution">
    <text evidence="2">The sequence shown here is derived from an EMBL/GenBank/DDBJ whole genome shotgun (WGS) entry which is preliminary data.</text>
</comment>
<protein>
    <submittedName>
        <fullName evidence="2">Uncharacterized protein</fullName>
    </submittedName>
</protein>
<name>A0AAV6TG00_9ARAC</name>
<sequence length="218" mass="24359">MFNCCSHGTLSSFSPQGVSHLSICYTPRSARWRLQAGSRPATFKHATATLLLTAAFKPPRGKSRRSIAGRYRPQRWRSSIFRLVASVERLNQERHFLREIRREPATRGSIVLRRDTDLTIDLHVRPATDLQPEFPLASVLSGHSSPSFGSQRVAQTPPLPQVERGGSRCAPPREGERIPNAADLRRPVLSFRRRAYSSTHDSRHVILLGPCFKDGSGG</sequence>
<proteinExistence type="predicted"/>
<dbReference type="Proteomes" id="UP000827092">
    <property type="component" value="Unassembled WGS sequence"/>
</dbReference>
<dbReference type="AlphaFoldDB" id="A0AAV6TG00"/>
<feature type="compositionally biased region" description="Polar residues" evidence="1">
    <location>
        <begin position="145"/>
        <end position="154"/>
    </location>
</feature>
<gene>
    <name evidence="2" type="ORF">JTE90_000413</name>
</gene>
<evidence type="ECO:0000313" key="3">
    <source>
        <dbReference type="Proteomes" id="UP000827092"/>
    </source>
</evidence>
<dbReference type="EMBL" id="JAFNEN010004973">
    <property type="protein sequence ID" value="KAG8170729.1"/>
    <property type="molecule type" value="Genomic_DNA"/>
</dbReference>
<accession>A0AAV6TG00</accession>
<reference evidence="2 3" key="1">
    <citation type="journal article" date="2022" name="Nat. Ecol. Evol.">
        <title>A masculinizing supergene underlies an exaggerated male reproductive morph in a spider.</title>
        <authorList>
            <person name="Hendrickx F."/>
            <person name="De Corte Z."/>
            <person name="Sonet G."/>
            <person name="Van Belleghem S.M."/>
            <person name="Kostlbacher S."/>
            <person name="Vangestel C."/>
        </authorList>
    </citation>
    <scope>NUCLEOTIDE SEQUENCE [LARGE SCALE GENOMIC DNA]</scope>
    <source>
        <strain evidence="2">W744_W776</strain>
    </source>
</reference>
<keyword evidence="3" id="KW-1185">Reference proteome</keyword>
<organism evidence="2 3">
    <name type="scientific">Oedothorax gibbosus</name>
    <dbReference type="NCBI Taxonomy" id="931172"/>
    <lineage>
        <taxon>Eukaryota</taxon>
        <taxon>Metazoa</taxon>
        <taxon>Ecdysozoa</taxon>
        <taxon>Arthropoda</taxon>
        <taxon>Chelicerata</taxon>
        <taxon>Arachnida</taxon>
        <taxon>Araneae</taxon>
        <taxon>Araneomorphae</taxon>
        <taxon>Entelegynae</taxon>
        <taxon>Araneoidea</taxon>
        <taxon>Linyphiidae</taxon>
        <taxon>Erigoninae</taxon>
        <taxon>Oedothorax</taxon>
    </lineage>
</organism>
<evidence type="ECO:0000313" key="2">
    <source>
        <dbReference type="EMBL" id="KAG8170729.1"/>
    </source>
</evidence>
<feature type="region of interest" description="Disordered" evidence="1">
    <location>
        <begin position="145"/>
        <end position="180"/>
    </location>
</feature>